<accession>A0A3M8DVR0</accession>
<dbReference type="AlphaFoldDB" id="A0A3M8DVR0"/>
<evidence type="ECO:0000256" key="7">
    <source>
        <dbReference type="ARBA" id="ARBA00023136"/>
    </source>
</evidence>
<comment type="similarity">
    <text evidence="2 8">Belongs to the prokaryotic riboflavin transporter (P-RFT) (TC 2.A.87) family.</text>
</comment>
<reference evidence="9 10" key="1">
    <citation type="submission" date="2018-10" db="EMBL/GenBank/DDBJ databases">
        <title>Phylogenomics of Brevibacillus.</title>
        <authorList>
            <person name="Dunlap C."/>
        </authorList>
    </citation>
    <scope>NUCLEOTIDE SEQUENCE [LARGE SCALE GENOMIC DNA]</scope>
    <source>
        <strain evidence="9 10">JCM 15716</strain>
    </source>
</reference>
<dbReference type="OrthoDB" id="9809216at2"/>
<evidence type="ECO:0000256" key="8">
    <source>
        <dbReference type="PIRNR" id="PIRNR037778"/>
    </source>
</evidence>
<keyword evidence="4 8" id="KW-1003">Cell membrane</keyword>
<gene>
    <name evidence="9" type="ORF">EDM56_00675</name>
</gene>
<dbReference type="Pfam" id="PF12822">
    <property type="entry name" value="ECF_trnsprt"/>
    <property type="match status" value="1"/>
</dbReference>
<dbReference type="Proteomes" id="UP000271031">
    <property type="component" value="Unassembled WGS sequence"/>
</dbReference>
<dbReference type="InterPro" id="IPR024529">
    <property type="entry name" value="ECF_trnsprt_substrate-spec"/>
</dbReference>
<organism evidence="9 10">
    <name type="scientific">Brevibacillus fluminis</name>
    <dbReference type="NCBI Taxonomy" id="511487"/>
    <lineage>
        <taxon>Bacteria</taxon>
        <taxon>Bacillati</taxon>
        <taxon>Bacillota</taxon>
        <taxon>Bacilli</taxon>
        <taxon>Bacillales</taxon>
        <taxon>Paenibacillaceae</taxon>
        <taxon>Brevibacillus</taxon>
    </lineage>
</organism>
<sequence>MQKNELSLNQPTQMKRLVAIPVLAAVAFILQALEIPLPFFPTFLKLDFSTLPGIFAGLVFGPVAGIMVELLKNGLHLLLKNTDGLLIGELANFIAGACFIYLTVTMQRLGKGRGSLIAGFALGTVLMTVFMSVANYFVMIPAYAVLYQMPVEKLLEMFQMDSLWSLIVYGIAPFNIVKGVLVSILAFLIYVKIEPRIKHMGE</sequence>
<dbReference type="EMBL" id="RHHQ01000003">
    <property type="protein sequence ID" value="RNB92250.1"/>
    <property type="molecule type" value="Genomic_DNA"/>
</dbReference>
<protein>
    <recommendedName>
        <fullName evidence="8">Riboflavin transporter</fullName>
    </recommendedName>
</protein>
<keyword evidence="3 8" id="KW-0813">Transport</keyword>
<comment type="caution">
    <text evidence="9">The sequence shown here is derived from an EMBL/GenBank/DDBJ whole genome shotgun (WGS) entry which is preliminary data.</text>
</comment>
<dbReference type="InterPro" id="IPR025720">
    <property type="entry name" value="RibU"/>
</dbReference>
<evidence type="ECO:0000256" key="6">
    <source>
        <dbReference type="ARBA" id="ARBA00022989"/>
    </source>
</evidence>
<keyword evidence="5" id="KW-0812">Transmembrane</keyword>
<dbReference type="PANTHER" id="PTHR38438">
    <property type="entry name" value="RIBOFLAVIN TRANSPORTER RIBU"/>
    <property type="match status" value="1"/>
</dbReference>
<comment type="subcellular location">
    <subcellularLocation>
        <location evidence="1">Cell membrane</location>
        <topology evidence="1">Multi-pass membrane protein</topology>
    </subcellularLocation>
</comment>
<dbReference type="GO" id="GO:0005886">
    <property type="term" value="C:plasma membrane"/>
    <property type="evidence" value="ECO:0007669"/>
    <property type="project" value="UniProtKB-SubCell"/>
</dbReference>
<keyword evidence="6" id="KW-1133">Transmembrane helix</keyword>
<keyword evidence="7 8" id="KW-0472">Membrane</keyword>
<evidence type="ECO:0000256" key="3">
    <source>
        <dbReference type="ARBA" id="ARBA00022448"/>
    </source>
</evidence>
<comment type="function">
    <text evidence="8">Probably a riboflavin-binding protein that interacts with the energy-coupling factor (ECF) ABC-transporter complex.</text>
</comment>
<dbReference type="Gene3D" id="1.10.1760.20">
    <property type="match status" value="1"/>
</dbReference>
<dbReference type="PANTHER" id="PTHR38438:SF1">
    <property type="entry name" value="RIBOFLAVIN TRANSPORTER RIBU"/>
    <property type="match status" value="1"/>
</dbReference>
<name>A0A3M8DVR0_9BACL</name>
<proteinExistence type="inferred from homology"/>
<evidence type="ECO:0000256" key="2">
    <source>
        <dbReference type="ARBA" id="ARBA00005540"/>
    </source>
</evidence>
<dbReference type="GO" id="GO:0032217">
    <property type="term" value="F:riboflavin transmembrane transporter activity"/>
    <property type="evidence" value="ECO:0007669"/>
    <property type="project" value="UniProtKB-UniRule"/>
</dbReference>
<dbReference type="PIRSF" id="PIRSF037778">
    <property type="entry name" value="UCP037778_transp_RibU"/>
    <property type="match status" value="1"/>
</dbReference>
<evidence type="ECO:0000256" key="5">
    <source>
        <dbReference type="ARBA" id="ARBA00022692"/>
    </source>
</evidence>
<keyword evidence="10" id="KW-1185">Reference proteome</keyword>
<evidence type="ECO:0000313" key="10">
    <source>
        <dbReference type="Proteomes" id="UP000271031"/>
    </source>
</evidence>
<dbReference type="RefSeq" id="WP_122915956.1">
    <property type="nucleotide sequence ID" value="NZ_RHHQ01000003.1"/>
</dbReference>
<evidence type="ECO:0000313" key="9">
    <source>
        <dbReference type="EMBL" id="RNB92250.1"/>
    </source>
</evidence>
<evidence type="ECO:0000256" key="1">
    <source>
        <dbReference type="ARBA" id="ARBA00004651"/>
    </source>
</evidence>
<evidence type="ECO:0000256" key="4">
    <source>
        <dbReference type="ARBA" id="ARBA00022475"/>
    </source>
</evidence>